<gene>
    <name evidence="4" type="ORF">PR003_g12933</name>
</gene>
<feature type="domain" description="CCHC-type" evidence="3">
    <location>
        <begin position="415"/>
        <end position="430"/>
    </location>
</feature>
<dbReference type="PANTHER" id="PTHR47481:SF30">
    <property type="entry name" value="CCHC-TYPE DOMAIN-CONTAINING PROTEIN"/>
    <property type="match status" value="1"/>
</dbReference>
<dbReference type="EMBL" id="QXFT01000798">
    <property type="protein sequence ID" value="KAE9335587.1"/>
    <property type="molecule type" value="Genomic_DNA"/>
</dbReference>
<keyword evidence="5" id="KW-1185">Reference proteome</keyword>
<feature type="region of interest" description="Disordered" evidence="2">
    <location>
        <begin position="349"/>
        <end position="414"/>
    </location>
</feature>
<dbReference type="InterPro" id="IPR001878">
    <property type="entry name" value="Znf_CCHC"/>
</dbReference>
<dbReference type="InterPro" id="IPR036875">
    <property type="entry name" value="Znf_CCHC_sf"/>
</dbReference>
<name>A0A6A4FGW6_9STRA</name>
<proteinExistence type="predicted"/>
<feature type="compositionally biased region" description="Low complexity" evidence="2">
    <location>
        <begin position="8"/>
        <end position="37"/>
    </location>
</feature>
<evidence type="ECO:0000259" key="3">
    <source>
        <dbReference type="PROSITE" id="PS50158"/>
    </source>
</evidence>
<sequence length="600" mass="63847">MMGTGSQAPVPSTGTTTTSTVSTGTGTSTGSTTGTAPGTTAVAAGASMATSVMTATTAAASTAATVMQGGFTFGPLTTSGLQASVVSSMGLPAMTSFAASMPTTHAVSYPGGPGGPFAYGYGYGSGFSSGVIPVPGNSHARGGGIVLLGVKEISTKPPVMKGSFDLYAVQLKTFLTRLDLWGVVDGSDTRPPFDMDGQAAFDARDNAARDAILRGIPDADAEMVCHETSARDMWVSFENNQTKREYANYIFAREQLYSNKYTRDLNLSDWLREMEMQRRELQHYGRVISDEEFAEILLGNVSRTHREVVRQFSRHYAVLAVPGAHQMAPTAAQVMNALRAEEDLDERVADELPEVSIGSAKKKSTNSSGNPNSDKSGNGNAGSGKRQRGRGRYKAKAKNQDGKSAGGGKKKNDGCWNCGEPDHIRANCPSPKQSGNSQGQNQCAGMEAKRFQNKKGGNAGGAKKSVHALTQRQIGAAVVGTRRHNSRAMEWVLDTATDVHVCTDSALLVDSRPDKEHIFLDFDGQPKGECVVGEVRLLVANIASNHDDELMLHGVVHTPTGPDNLLSSHQLEEWMECELYADEWQAGMLAGEGWHEAVTE</sequence>
<evidence type="ECO:0000256" key="2">
    <source>
        <dbReference type="SAM" id="MobiDB-lite"/>
    </source>
</evidence>
<reference evidence="4 5" key="1">
    <citation type="submission" date="2018-08" db="EMBL/GenBank/DDBJ databases">
        <title>Genomic investigation of the strawberry pathogen Phytophthora fragariae indicates pathogenicity is determined by transcriptional variation in three key races.</title>
        <authorList>
            <person name="Adams T.M."/>
            <person name="Armitage A.D."/>
            <person name="Sobczyk M.K."/>
            <person name="Bates H.J."/>
            <person name="Dunwell J.M."/>
            <person name="Nellist C.F."/>
            <person name="Harrison R.J."/>
        </authorList>
    </citation>
    <scope>NUCLEOTIDE SEQUENCE [LARGE SCALE GENOMIC DNA]</scope>
    <source>
        <strain evidence="4 5">SCRP333</strain>
    </source>
</reference>
<dbReference type="PANTHER" id="PTHR47481">
    <property type="match status" value="1"/>
</dbReference>
<dbReference type="PROSITE" id="PS50158">
    <property type="entry name" value="ZF_CCHC"/>
    <property type="match status" value="1"/>
</dbReference>
<dbReference type="GO" id="GO:0008270">
    <property type="term" value="F:zinc ion binding"/>
    <property type="evidence" value="ECO:0007669"/>
    <property type="project" value="UniProtKB-KW"/>
</dbReference>
<feature type="compositionally biased region" description="Basic residues" evidence="2">
    <location>
        <begin position="385"/>
        <end position="397"/>
    </location>
</feature>
<keyword evidence="1" id="KW-0863">Zinc-finger</keyword>
<evidence type="ECO:0000256" key="1">
    <source>
        <dbReference type="PROSITE-ProRule" id="PRU00047"/>
    </source>
</evidence>
<accession>A0A6A4FGW6</accession>
<protein>
    <recommendedName>
        <fullName evidence="3">CCHC-type domain-containing protein</fullName>
    </recommendedName>
</protein>
<organism evidence="4 5">
    <name type="scientific">Phytophthora rubi</name>
    <dbReference type="NCBI Taxonomy" id="129364"/>
    <lineage>
        <taxon>Eukaryota</taxon>
        <taxon>Sar</taxon>
        <taxon>Stramenopiles</taxon>
        <taxon>Oomycota</taxon>
        <taxon>Peronosporomycetes</taxon>
        <taxon>Peronosporales</taxon>
        <taxon>Peronosporaceae</taxon>
        <taxon>Phytophthora</taxon>
    </lineage>
</organism>
<feature type="region of interest" description="Disordered" evidence="2">
    <location>
        <begin position="1"/>
        <end position="37"/>
    </location>
</feature>
<dbReference type="AlphaFoldDB" id="A0A6A4FGW6"/>
<dbReference type="SMART" id="SM00343">
    <property type="entry name" value="ZnF_C2HC"/>
    <property type="match status" value="1"/>
</dbReference>
<dbReference type="Proteomes" id="UP000434957">
    <property type="component" value="Unassembled WGS sequence"/>
</dbReference>
<dbReference type="SUPFAM" id="SSF57756">
    <property type="entry name" value="Retrovirus zinc finger-like domains"/>
    <property type="match status" value="1"/>
</dbReference>
<feature type="compositionally biased region" description="Polar residues" evidence="2">
    <location>
        <begin position="365"/>
        <end position="378"/>
    </location>
</feature>
<dbReference type="Gene3D" id="4.10.60.10">
    <property type="entry name" value="Zinc finger, CCHC-type"/>
    <property type="match status" value="1"/>
</dbReference>
<dbReference type="Pfam" id="PF14223">
    <property type="entry name" value="Retrotran_gag_2"/>
    <property type="match status" value="1"/>
</dbReference>
<keyword evidence="1" id="KW-0862">Zinc</keyword>
<evidence type="ECO:0000313" key="5">
    <source>
        <dbReference type="Proteomes" id="UP000434957"/>
    </source>
</evidence>
<evidence type="ECO:0000313" key="4">
    <source>
        <dbReference type="EMBL" id="KAE9335587.1"/>
    </source>
</evidence>
<dbReference type="GO" id="GO:0003676">
    <property type="term" value="F:nucleic acid binding"/>
    <property type="evidence" value="ECO:0007669"/>
    <property type="project" value="InterPro"/>
</dbReference>
<dbReference type="Pfam" id="PF00098">
    <property type="entry name" value="zf-CCHC"/>
    <property type="match status" value="1"/>
</dbReference>
<keyword evidence="1" id="KW-0479">Metal-binding</keyword>
<comment type="caution">
    <text evidence="4">The sequence shown here is derived from an EMBL/GenBank/DDBJ whole genome shotgun (WGS) entry which is preliminary data.</text>
</comment>